<dbReference type="EMBL" id="MGAF01000061">
    <property type="protein sequence ID" value="OGK39014.1"/>
    <property type="molecule type" value="Genomic_DNA"/>
</dbReference>
<evidence type="ECO:0000259" key="3">
    <source>
        <dbReference type="PROSITE" id="PS51459"/>
    </source>
</evidence>
<organism evidence="4 5">
    <name type="scientific">Candidatus Roizmanbacteria bacterium RIFCSPLOWO2_01_FULL_35_13</name>
    <dbReference type="NCBI Taxonomy" id="1802055"/>
    <lineage>
        <taxon>Bacteria</taxon>
        <taxon>Candidatus Roizmaniibacteriota</taxon>
    </lineage>
</organism>
<evidence type="ECO:0000313" key="5">
    <source>
        <dbReference type="Proteomes" id="UP000179270"/>
    </source>
</evidence>
<comment type="caution">
    <text evidence="4">The sequence shown here is derived from an EMBL/GenBank/DDBJ whole genome shotgun (WGS) entry which is preliminary data.</text>
</comment>
<reference evidence="4 5" key="1">
    <citation type="journal article" date="2016" name="Nat. Commun.">
        <title>Thousands of microbial genomes shed light on interconnected biogeochemical processes in an aquifer system.</title>
        <authorList>
            <person name="Anantharaman K."/>
            <person name="Brown C.T."/>
            <person name="Hug L.A."/>
            <person name="Sharon I."/>
            <person name="Castelle C.J."/>
            <person name="Probst A.J."/>
            <person name="Thomas B.C."/>
            <person name="Singh A."/>
            <person name="Wilkins M.J."/>
            <person name="Karaoz U."/>
            <person name="Brodie E.L."/>
            <person name="Williams K.H."/>
            <person name="Hubbard S.S."/>
            <person name="Banfield J.F."/>
        </authorList>
    </citation>
    <scope>NUCLEOTIDE SEQUENCE [LARGE SCALE GENOMIC DNA]</scope>
</reference>
<dbReference type="STRING" id="1802055.A3A74_06805"/>
<dbReference type="GO" id="GO:0005524">
    <property type="term" value="F:ATP binding"/>
    <property type="evidence" value="ECO:0007669"/>
    <property type="project" value="UniProtKB-KW"/>
</dbReference>
<dbReference type="Proteomes" id="UP000179270">
    <property type="component" value="Unassembled WGS sequence"/>
</dbReference>
<dbReference type="PROSITE" id="PS51459">
    <property type="entry name" value="FIDO"/>
    <property type="match status" value="1"/>
</dbReference>
<evidence type="ECO:0000313" key="4">
    <source>
        <dbReference type="EMBL" id="OGK39014.1"/>
    </source>
</evidence>
<name>A0A1F7I6M1_9BACT</name>
<proteinExistence type="predicted"/>
<feature type="active site" evidence="1">
    <location>
        <position position="134"/>
    </location>
</feature>
<sequence>MVKGGDTSYKQTKYGILPRLKVLKLEVLGTKKGLILLKGFSKDNKRITADLIKKVNKDCFSDILVDDAGKFRTIQVTYSGKEVPHFSQIAEMIKVLCDDIEFAISQLPKFTDETFIERVVELLANFQHRFVYIHPFVDYNGRTARMLTSYILMRLNLPIIEIKAEKGNERKAYIKALQKADFGEYQNLEELITTALNESLKKTVL</sequence>
<dbReference type="Pfam" id="PF02661">
    <property type="entry name" value="Fic"/>
    <property type="match status" value="1"/>
</dbReference>
<dbReference type="InterPro" id="IPR036597">
    <property type="entry name" value="Fido-like_dom_sf"/>
</dbReference>
<feature type="binding site" evidence="2">
    <location>
        <begin position="138"/>
        <end position="145"/>
    </location>
    <ligand>
        <name>ATP</name>
        <dbReference type="ChEBI" id="CHEBI:30616"/>
    </ligand>
</feature>
<keyword evidence="2" id="KW-0067">ATP-binding</keyword>
<gene>
    <name evidence="4" type="ORF">A3A74_06805</name>
</gene>
<dbReference type="AlphaFoldDB" id="A0A1F7I6M1"/>
<accession>A0A1F7I6M1</accession>
<dbReference type="InterPro" id="IPR003812">
    <property type="entry name" value="Fido"/>
</dbReference>
<protein>
    <recommendedName>
        <fullName evidence="3">Fido domain-containing protein</fullName>
    </recommendedName>
</protein>
<evidence type="ECO:0000256" key="2">
    <source>
        <dbReference type="PIRSR" id="PIRSR640198-2"/>
    </source>
</evidence>
<dbReference type="PANTHER" id="PTHR13504">
    <property type="entry name" value="FIDO DOMAIN-CONTAINING PROTEIN DDB_G0283145"/>
    <property type="match status" value="1"/>
</dbReference>
<keyword evidence="2" id="KW-0547">Nucleotide-binding</keyword>
<feature type="domain" description="Fido" evidence="3">
    <location>
        <begin position="47"/>
        <end position="194"/>
    </location>
</feature>
<evidence type="ECO:0000256" key="1">
    <source>
        <dbReference type="PIRSR" id="PIRSR640198-1"/>
    </source>
</evidence>
<dbReference type="InterPro" id="IPR040198">
    <property type="entry name" value="Fido_containing"/>
</dbReference>
<dbReference type="PANTHER" id="PTHR13504:SF38">
    <property type="entry name" value="FIDO DOMAIN-CONTAINING PROTEIN"/>
    <property type="match status" value="1"/>
</dbReference>
<dbReference type="SUPFAM" id="SSF140931">
    <property type="entry name" value="Fic-like"/>
    <property type="match status" value="1"/>
</dbReference>
<dbReference type="Gene3D" id="1.10.3290.10">
    <property type="entry name" value="Fido-like domain"/>
    <property type="match status" value="1"/>
</dbReference>